<dbReference type="InterPro" id="IPR004841">
    <property type="entry name" value="AA-permease/SLC12A_dom"/>
</dbReference>
<accession>A0ABX6EXX6</accession>
<feature type="transmembrane region" description="Helical" evidence="5">
    <location>
        <begin position="68"/>
        <end position="85"/>
    </location>
</feature>
<dbReference type="PIRSF" id="PIRSF006060">
    <property type="entry name" value="AA_transporter"/>
    <property type="match status" value="1"/>
</dbReference>
<comment type="subcellular location">
    <subcellularLocation>
        <location evidence="1">Membrane</location>
        <topology evidence="1">Multi-pass membrane protein</topology>
    </subcellularLocation>
</comment>
<keyword evidence="3 5" id="KW-1133">Transmembrane helix</keyword>
<dbReference type="Proteomes" id="UP000422736">
    <property type="component" value="Chromosome 5"/>
</dbReference>
<protein>
    <submittedName>
        <fullName evidence="7">High-affinity glutamine permease</fullName>
    </submittedName>
</protein>
<dbReference type="InterPro" id="IPR050524">
    <property type="entry name" value="APC_YAT"/>
</dbReference>
<evidence type="ECO:0000313" key="8">
    <source>
        <dbReference type="Proteomes" id="UP000422736"/>
    </source>
</evidence>
<dbReference type="PANTHER" id="PTHR43341">
    <property type="entry name" value="AMINO ACID PERMEASE"/>
    <property type="match status" value="1"/>
</dbReference>
<feature type="transmembrane region" description="Helical" evidence="5">
    <location>
        <begin position="399"/>
        <end position="417"/>
    </location>
</feature>
<feature type="transmembrane region" description="Helical" evidence="5">
    <location>
        <begin position="91"/>
        <end position="117"/>
    </location>
</feature>
<feature type="transmembrane region" description="Helical" evidence="5">
    <location>
        <begin position="504"/>
        <end position="522"/>
    </location>
</feature>
<sequence>MIYNRNSFSLSDMSSAKASVSLDGDNDTNISKDFEPATCSGIVSNASDGEMAVCENTPNELKQTIKPFHVLMMSTATGIGTGLLVGNGRSIAIAGVGGTLVGYLIIGIMLTCCMQTVGELVVAFPSMPGGFNSYGKRFIDPSVGFTTSWLFFLNWTVVLPLEICVASMTIKFWNERIYPWLFVSLCFAMVCCVNFFGARCYADADCIFNCLKVLMIAGFIILGVLINTGVAGTSGYIGLKYFHNPGFFRNEGNLFKSIATTLVTACFSTGGTEFVALSCAEQNKDDMPRSIRRASIQVLLRIAVIFCVSLFIIGLLIPYNSPFLMGSGSELTHASPYVVALTTNGVKVVPHIVNAIILLSIISVANNAMYSSSRTLHSLADQGFAPKYFCKLDISGKPFRCLCVSAVTGMFSFIAEYKDQETVFVWLLSISGLSTVFTWSMICISHLRFRSAMKEQDQSLDQLGYKSPCGVYGSYISLVICGILLIVQFWVSLFPIGSNGKPDVASFFQNYMAVPVGLLLYLGHKCYTRNTQLFISADKIDINTNRDIYWVDDVIGKKTIFKELDEDTMEQSSALSEPRNK</sequence>
<dbReference type="EMBL" id="CP015058">
    <property type="protein sequence ID" value="QGN16420.1"/>
    <property type="molecule type" value="Genomic_DNA"/>
</dbReference>
<keyword evidence="8" id="KW-1185">Reference proteome</keyword>
<evidence type="ECO:0000256" key="1">
    <source>
        <dbReference type="ARBA" id="ARBA00004141"/>
    </source>
</evidence>
<name>A0ABX6EXX6_KLUMA</name>
<evidence type="ECO:0000256" key="2">
    <source>
        <dbReference type="ARBA" id="ARBA00022692"/>
    </source>
</evidence>
<feature type="transmembrane region" description="Helical" evidence="5">
    <location>
        <begin position="348"/>
        <end position="369"/>
    </location>
</feature>
<feature type="transmembrane region" description="Helical" evidence="5">
    <location>
        <begin position="213"/>
        <end position="237"/>
    </location>
</feature>
<feature type="transmembrane region" description="Helical" evidence="5">
    <location>
        <begin position="257"/>
        <end position="277"/>
    </location>
</feature>
<proteinExistence type="predicted"/>
<evidence type="ECO:0000256" key="5">
    <source>
        <dbReference type="SAM" id="Phobius"/>
    </source>
</evidence>
<feature type="transmembrane region" description="Helical" evidence="5">
    <location>
        <begin position="177"/>
        <end position="201"/>
    </location>
</feature>
<evidence type="ECO:0000313" key="7">
    <source>
        <dbReference type="EMBL" id="QGN16420.1"/>
    </source>
</evidence>
<dbReference type="Gene3D" id="1.20.1740.10">
    <property type="entry name" value="Amino acid/polyamine transporter I"/>
    <property type="match status" value="1"/>
</dbReference>
<dbReference type="PANTHER" id="PTHR43341:SF17">
    <property type="entry name" value="GENERAL AMINO ACID PERMEASE AGP1-RELATED"/>
    <property type="match status" value="1"/>
</dbReference>
<keyword evidence="4 5" id="KW-0472">Membrane</keyword>
<evidence type="ECO:0000259" key="6">
    <source>
        <dbReference type="Pfam" id="PF00324"/>
    </source>
</evidence>
<feature type="transmembrane region" description="Helical" evidence="5">
    <location>
        <begin position="298"/>
        <end position="319"/>
    </location>
</feature>
<feature type="domain" description="Amino acid permease/ SLC12A" evidence="6">
    <location>
        <begin position="69"/>
        <end position="533"/>
    </location>
</feature>
<evidence type="ECO:0000256" key="4">
    <source>
        <dbReference type="ARBA" id="ARBA00023136"/>
    </source>
</evidence>
<reference evidence="7 8" key="1">
    <citation type="submission" date="2016-03" db="EMBL/GenBank/DDBJ databases">
        <title>How can Kluyveromyces marxianus grow so fast - potential evolutionary course in Saccharomyces Complex revealed by comparative genomics.</title>
        <authorList>
            <person name="Mo W."/>
            <person name="Lu W."/>
            <person name="Yang X."/>
            <person name="Qi J."/>
            <person name="Lv H."/>
        </authorList>
    </citation>
    <scope>NUCLEOTIDE SEQUENCE [LARGE SCALE GENOMIC DNA]</scope>
    <source>
        <strain evidence="7 8">FIM1</strain>
    </source>
</reference>
<organism evidence="7 8">
    <name type="scientific">Kluyveromyces marxianus</name>
    <name type="common">Yeast</name>
    <name type="synonym">Candida kefyr</name>
    <dbReference type="NCBI Taxonomy" id="4911"/>
    <lineage>
        <taxon>Eukaryota</taxon>
        <taxon>Fungi</taxon>
        <taxon>Dikarya</taxon>
        <taxon>Ascomycota</taxon>
        <taxon>Saccharomycotina</taxon>
        <taxon>Saccharomycetes</taxon>
        <taxon>Saccharomycetales</taxon>
        <taxon>Saccharomycetaceae</taxon>
        <taxon>Kluyveromyces</taxon>
    </lineage>
</organism>
<dbReference type="Pfam" id="PF00324">
    <property type="entry name" value="AA_permease"/>
    <property type="match status" value="1"/>
</dbReference>
<feature type="transmembrane region" description="Helical" evidence="5">
    <location>
        <begin position="470"/>
        <end position="492"/>
    </location>
</feature>
<gene>
    <name evidence="7" type="primary">AGP1</name>
    <name evidence="7" type="ORF">FIM1_3133</name>
</gene>
<evidence type="ECO:0000256" key="3">
    <source>
        <dbReference type="ARBA" id="ARBA00022989"/>
    </source>
</evidence>
<keyword evidence="2 5" id="KW-0812">Transmembrane</keyword>
<feature type="transmembrane region" description="Helical" evidence="5">
    <location>
        <begin position="423"/>
        <end position="449"/>
    </location>
</feature>